<reference evidence="2" key="1">
    <citation type="submission" date="2023-01" db="EMBL/GenBank/DDBJ databases">
        <title>Exophiala dermititidis isolated from Cystic Fibrosis Patient.</title>
        <authorList>
            <person name="Kurbessoian T."/>
            <person name="Crocker A."/>
            <person name="Murante D."/>
            <person name="Hogan D.A."/>
            <person name="Stajich J.E."/>
        </authorList>
    </citation>
    <scope>NUCLEOTIDE SEQUENCE</scope>
    <source>
        <strain evidence="2">Ex8</strain>
    </source>
</reference>
<name>A0AAN6ETG0_EXODE</name>
<dbReference type="EMBL" id="JAJGCB010000009">
    <property type="protein sequence ID" value="KAJ8990938.1"/>
    <property type="molecule type" value="Genomic_DNA"/>
</dbReference>
<evidence type="ECO:0000256" key="1">
    <source>
        <dbReference type="SAM" id="MobiDB-lite"/>
    </source>
</evidence>
<sequence length="587" mass="66221">MQNSLPVVPPPECLMPENSRDIVGLVYENLCNFRASKIEQRQQRTPESDGSPSASHDFTIEADEATPRKSKRYKSSTADAKQIRPSNNFNPDQRSNSVLENAVGSEVPSEETSLHGSDLALRFAIEVVSKLHEKELDSFISFLHKEDTHGVTTNLQQLLTNEIEYFRTQEAGFTKEDAHGIAQPAGNPDCDLGLILHCQSREGGVTKFCDKGSQTIQLLSKKGLGPDVVFAYDWHWRGEGSARGRKSTCPASRWTKEKLQMHHQMSHRLLEILPVPFLIVGGRCAKKHYQEGRKHLAKVLNVKLSGNTSIGFEILFKDQSVRRITAFVDHPVASTFNPNATAQYSLRLDAGLNFMMWLLGLPHDERSFTETGAKFQKGMPGSAPLKEVHEHMRMETNLNRTLTVLEYDSAFLNWASMTLQEDVFKMLDEGQSVARALRTRINNSISKGLLESEKFAAANRRRNAARYGFEFKELWDAEEVTLTAKGYISLHLSEERRALKILVPLEARKRCLAAQAKNEKTVVFFTQTGVELKLGEDLIVTLSIDELRKQQGFGQEGVDQHHMELERKGELKRKDNGESELNWMVNS</sequence>
<organism evidence="2 3">
    <name type="scientific">Exophiala dermatitidis</name>
    <name type="common">Black yeast-like fungus</name>
    <name type="synonym">Wangiella dermatitidis</name>
    <dbReference type="NCBI Taxonomy" id="5970"/>
    <lineage>
        <taxon>Eukaryota</taxon>
        <taxon>Fungi</taxon>
        <taxon>Dikarya</taxon>
        <taxon>Ascomycota</taxon>
        <taxon>Pezizomycotina</taxon>
        <taxon>Eurotiomycetes</taxon>
        <taxon>Chaetothyriomycetidae</taxon>
        <taxon>Chaetothyriales</taxon>
        <taxon>Herpotrichiellaceae</taxon>
        <taxon>Exophiala</taxon>
    </lineage>
</organism>
<accession>A0AAN6ETG0</accession>
<proteinExistence type="predicted"/>
<evidence type="ECO:0000313" key="3">
    <source>
        <dbReference type="Proteomes" id="UP001161757"/>
    </source>
</evidence>
<evidence type="ECO:0000313" key="2">
    <source>
        <dbReference type="EMBL" id="KAJ8990938.1"/>
    </source>
</evidence>
<feature type="compositionally biased region" description="Basic and acidic residues" evidence="1">
    <location>
        <begin position="38"/>
        <end position="47"/>
    </location>
</feature>
<feature type="region of interest" description="Disordered" evidence="1">
    <location>
        <begin position="38"/>
        <end position="96"/>
    </location>
</feature>
<dbReference type="Proteomes" id="UP001161757">
    <property type="component" value="Unassembled WGS sequence"/>
</dbReference>
<feature type="compositionally biased region" description="Polar residues" evidence="1">
    <location>
        <begin position="75"/>
        <end position="96"/>
    </location>
</feature>
<dbReference type="AlphaFoldDB" id="A0AAN6ETG0"/>
<gene>
    <name evidence="2" type="ORF">HRR80_004999</name>
</gene>
<protein>
    <submittedName>
        <fullName evidence="2">Uncharacterized protein</fullName>
    </submittedName>
</protein>
<comment type="caution">
    <text evidence="2">The sequence shown here is derived from an EMBL/GenBank/DDBJ whole genome shotgun (WGS) entry which is preliminary data.</text>
</comment>